<dbReference type="PANTHER" id="PTHR43861">
    <property type="entry name" value="TRANS-ACONITATE 2-METHYLTRANSFERASE-RELATED"/>
    <property type="match status" value="1"/>
</dbReference>
<sequence length="205" mass="21945">MSDDETLAVYASAAGTYANKFAADGARRNAEFDRFVGFMPPGGRVLDYGCGPGHWAAAFRDAGLNVDATDASPQMAATAMEKFGIDVRVEPFEALNAEALYDGIWAHFSLLHATRAEFPSHLARIKRAVKPGGYILLGLKLGTGEGRDRLGRFYTYYGQDELSGLLTHAGFTPIHARTGSEAGLSGEVSDFILLTAHSNIDEAPA</sequence>
<dbReference type="GO" id="GO:0032259">
    <property type="term" value="P:methylation"/>
    <property type="evidence" value="ECO:0007669"/>
    <property type="project" value="UniProtKB-KW"/>
</dbReference>
<dbReference type="OrthoDB" id="9804312at2"/>
<dbReference type="CDD" id="cd02440">
    <property type="entry name" value="AdoMet_MTases"/>
    <property type="match status" value="1"/>
</dbReference>
<evidence type="ECO:0000256" key="1">
    <source>
        <dbReference type="ARBA" id="ARBA00022603"/>
    </source>
</evidence>
<feature type="domain" description="Methyltransferase" evidence="3">
    <location>
        <begin position="45"/>
        <end position="133"/>
    </location>
</feature>
<dbReference type="Proteomes" id="UP000026249">
    <property type="component" value="Unassembled WGS sequence"/>
</dbReference>
<dbReference type="RefSeq" id="WP_035255045.1">
    <property type="nucleotide sequence ID" value="NZ_JFKE01000001.1"/>
</dbReference>
<organism evidence="4 5">
    <name type="scientific">Actibacterium mucosum KCTC 23349</name>
    <dbReference type="NCBI Taxonomy" id="1454373"/>
    <lineage>
        <taxon>Bacteria</taxon>
        <taxon>Pseudomonadati</taxon>
        <taxon>Pseudomonadota</taxon>
        <taxon>Alphaproteobacteria</taxon>
        <taxon>Rhodobacterales</taxon>
        <taxon>Roseobacteraceae</taxon>
        <taxon>Actibacterium</taxon>
    </lineage>
</organism>
<name>A0A037ZN37_9RHOB</name>
<dbReference type="STRING" id="1454373.ACMU_00160"/>
<evidence type="ECO:0000256" key="2">
    <source>
        <dbReference type="ARBA" id="ARBA00022679"/>
    </source>
</evidence>
<protein>
    <submittedName>
        <fullName evidence="4">SAM-dependent methlyltransferase</fullName>
    </submittedName>
</protein>
<evidence type="ECO:0000313" key="5">
    <source>
        <dbReference type="Proteomes" id="UP000026249"/>
    </source>
</evidence>
<keyword evidence="5" id="KW-1185">Reference proteome</keyword>
<evidence type="ECO:0000259" key="3">
    <source>
        <dbReference type="Pfam" id="PF13649"/>
    </source>
</evidence>
<dbReference type="InterPro" id="IPR041698">
    <property type="entry name" value="Methyltransf_25"/>
</dbReference>
<dbReference type="PANTHER" id="PTHR43861:SF1">
    <property type="entry name" value="TRANS-ACONITATE 2-METHYLTRANSFERASE"/>
    <property type="match status" value="1"/>
</dbReference>
<dbReference type="AlphaFoldDB" id="A0A037ZN37"/>
<gene>
    <name evidence="4" type="ORF">ACMU_00160</name>
</gene>
<dbReference type="SUPFAM" id="SSF53335">
    <property type="entry name" value="S-adenosyl-L-methionine-dependent methyltransferases"/>
    <property type="match status" value="1"/>
</dbReference>
<keyword evidence="2 4" id="KW-0808">Transferase</keyword>
<comment type="caution">
    <text evidence="4">The sequence shown here is derived from an EMBL/GenBank/DDBJ whole genome shotgun (WGS) entry which is preliminary data.</text>
</comment>
<accession>A0A037ZN37</accession>
<keyword evidence="1" id="KW-0489">Methyltransferase</keyword>
<proteinExistence type="predicted"/>
<dbReference type="EMBL" id="JFKE01000001">
    <property type="protein sequence ID" value="KAJ56938.1"/>
    <property type="molecule type" value="Genomic_DNA"/>
</dbReference>
<dbReference type="Gene3D" id="3.40.50.150">
    <property type="entry name" value="Vaccinia Virus protein VP39"/>
    <property type="match status" value="1"/>
</dbReference>
<dbReference type="InterPro" id="IPR029063">
    <property type="entry name" value="SAM-dependent_MTases_sf"/>
</dbReference>
<dbReference type="GO" id="GO:0008168">
    <property type="term" value="F:methyltransferase activity"/>
    <property type="evidence" value="ECO:0007669"/>
    <property type="project" value="UniProtKB-KW"/>
</dbReference>
<dbReference type="Pfam" id="PF13649">
    <property type="entry name" value="Methyltransf_25"/>
    <property type="match status" value="1"/>
</dbReference>
<evidence type="ECO:0000313" key="4">
    <source>
        <dbReference type="EMBL" id="KAJ56938.1"/>
    </source>
</evidence>
<reference evidence="4 5" key="1">
    <citation type="submission" date="2014-03" db="EMBL/GenBank/DDBJ databases">
        <title>Draft Genome Sequence of Actibacterium mucosum KCTC 23349, a Marine Alphaproteobacterium with Complex Ionic Requirements Isolated from Mediterranean Seawater at Malvarrosa Beach, Valencia, Spain.</title>
        <authorList>
            <person name="Arahal D.R."/>
            <person name="Shao Z."/>
            <person name="Lai Q."/>
            <person name="Pujalte M.J."/>
        </authorList>
    </citation>
    <scope>NUCLEOTIDE SEQUENCE [LARGE SCALE GENOMIC DNA]</scope>
    <source>
        <strain evidence="4 5">KCTC 23349</strain>
    </source>
</reference>